<gene>
    <name evidence="2" type="ORF">GQ43DRAFT_437125</name>
</gene>
<name>A0A9P4JY22_9PLEO</name>
<feature type="compositionally biased region" description="Polar residues" evidence="1">
    <location>
        <begin position="105"/>
        <end position="118"/>
    </location>
</feature>
<evidence type="ECO:0000313" key="3">
    <source>
        <dbReference type="Proteomes" id="UP000799536"/>
    </source>
</evidence>
<dbReference type="OrthoDB" id="3921377at2759"/>
<comment type="caution">
    <text evidence="2">The sequence shown here is derived from an EMBL/GenBank/DDBJ whole genome shotgun (WGS) entry which is preliminary data.</text>
</comment>
<reference evidence="2" key="1">
    <citation type="journal article" date="2020" name="Stud. Mycol.">
        <title>101 Dothideomycetes genomes: a test case for predicting lifestyles and emergence of pathogens.</title>
        <authorList>
            <person name="Haridas S."/>
            <person name="Albert R."/>
            <person name="Binder M."/>
            <person name="Bloem J."/>
            <person name="Labutti K."/>
            <person name="Salamov A."/>
            <person name="Andreopoulos B."/>
            <person name="Baker S."/>
            <person name="Barry K."/>
            <person name="Bills G."/>
            <person name="Bluhm B."/>
            <person name="Cannon C."/>
            <person name="Castanera R."/>
            <person name="Culley D."/>
            <person name="Daum C."/>
            <person name="Ezra D."/>
            <person name="Gonzalez J."/>
            <person name="Henrissat B."/>
            <person name="Kuo A."/>
            <person name="Liang C."/>
            <person name="Lipzen A."/>
            <person name="Lutzoni F."/>
            <person name="Magnuson J."/>
            <person name="Mondo S."/>
            <person name="Nolan M."/>
            <person name="Ohm R."/>
            <person name="Pangilinan J."/>
            <person name="Park H.-J."/>
            <person name="Ramirez L."/>
            <person name="Alfaro M."/>
            <person name="Sun H."/>
            <person name="Tritt A."/>
            <person name="Yoshinaga Y."/>
            <person name="Zwiers L.-H."/>
            <person name="Turgeon B."/>
            <person name="Goodwin S."/>
            <person name="Spatafora J."/>
            <person name="Crous P."/>
            <person name="Grigoriev I."/>
        </authorList>
    </citation>
    <scope>NUCLEOTIDE SEQUENCE</scope>
    <source>
        <strain evidence="2">ATCC 74209</strain>
    </source>
</reference>
<evidence type="ECO:0000256" key="1">
    <source>
        <dbReference type="SAM" id="MobiDB-lite"/>
    </source>
</evidence>
<proteinExistence type="predicted"/>
<keyword evidence="3" id="KW-1185">Reference proteome</keyword>
<accession>A0A9P4JY22</accession>
<sequence>MDAKTVLPTRSSSTATRRGKHFLPLSSHGMPKTPHHFSSLRSPPLSPDSDRYSLNSPLMSPPMSARSFNTFIESEPSTPAFSPRAPSSDWDGSTLVLLSPVKSEFQSPSLLSPIQSESPVEPEWEMMAPVRKLSASGSSGKRDSTNIVPSTSLSSHPPIPLPLSQPDKSIPRSEKEKKKEIVDPSETDLETTAARSDAPTQEDDAPTNPTAPLGKLALRMKSMLRRKTVSEKKNESRRRVKEDLDRMEEVHWTEM</sequence>
<protein>
    <submittedName>
        <fullName evidence="2">Uncharacterized protein</fullName>
    </submittedName>
</protein>
<dbReference type="AlphaFoldDB" id="A0A9P4JY22"/>
<feature type="compositionally biased region" description="Basic and acidic residues" evidence="1">
    <location>
        <begin position="169"/>
        <end position="182"/>
    </location>
</feature>
<organism evidence="2 3">
    <name type="scientific">Delitschia confertaspora ATCC 74209</name>
    <dbReference type="NCBI Taxonomy" id="1513339"/>
    <lineage>
        <taxon>Eukaryota</taxon>
        <taxon>Fungi</taxon>
        <taxon>Dikarya</taxon>
        <taxon>Ascomycota</taxon>
        <taxon>Pezizomycotina</taxon>
        <taxon>Dothideomycetes</taxon>
        <taxon>Pleosporomycetidae</taxon>
        <taxon>Pleosporales</taxon>
        <taxon>Delitschiaceae</taxon>
        <taxon>Delitschia</taxon>
    </lineage>
</organism>
<dbReference type="Proteomes" id="UP000799536">
    <property type="component" value="Unassembled WGS sequence"/>
</dbReference>
<feature type="region of interest" description="Disordered" evidence="1">
    <location>
        <begin position="105"/>
        <end position="255"/>
    </location>
</feature>
<feature type="region of interest" description="Disordered" evidence="1">
    <location>
        <begin position="1"/>
        <end position="58"/>
    </location>
</feature>
<dbReference type="EMBL" id="ML993858">
    <property type="protein sequence ID" value="KAF2205309.1"/>
    <property type="molecule type" value="Genomic_DNA"/>
</dbReference>
<evidence type="ECO:0000313" key="2">
    <source>
        <dbReference type="EMBL" id="KAF2205309.1"/>
    </source>
</evidence>
<feature type="compositionally biased region" description="Basic and acidic residues" evidence="1">
    <location>
        <begin position="240"/>
        <end position="255"/>
    </location>
</feature>